<organism evidence="1 2">
    <name type="scientific">Mauremys mutica</name>
    <name type="common">yellowpond turtle</name>
    <dbReference type="NCBI Taxonomy" id="74926"/>
    <lineage>
        <taxon>Eukaryota</taxon>
        <taxon>Metazoa</taxon>
        <taxon>Chordata</taxon>
        <taxon>Craniata</taxon>
        <taxon>Vertebrata</taxon>
        <taxon>Euteleostomi</taxon>
        <taxon>Archelosauria</taxon>
        <taxon>Testudinata</taxon>
        <taxon>Testudines</taxon>
        <taxon>Cryptodira</taxon>
        <taxon>Durocryptodira</taxon>
        <taxon>Testudinoidea</taxon>
        <taxon>Geoemydidae</taxon>
        <taxon>Geoemydinae</taxon>
        <taxon>Mauremys</taxon>
    </lineage>
</organism>
<reference evidence="1" key="1">
    <citation type="submission" date="2021-09" db="EMBL/GenBank/DDBJ databases">
        <title>The genome of Mauremys mutica provides insights into the evolution of semi-aquatic lifestyle.</title>
        <authorList>
            <person name="Gong S."/>
            <person name="Gao Y."/>
        </authorList>
    </citation>
    <scope>NUCLEOTIDE SEQUENCE</scope>
    <source>
        <strain evidence="1">MM-2020</strain>
        <tissue evidence="1">Muscle</tissue>
    </source>
</reference>
<accession>A0A9D3XVN8</accession>
<dbReference type="AlphaFoldDB" id="A0A9D3XVN8"/>
<name>A0A9D3XVN8_9SAUR</name>
<evidence type="ECO:0000313" key="2">
    <source>
        <dbReference type="Proteomes" id="UP000827986"/>
    </source>
</evidence>
<dbReference type="EMBL" id="JAHDVG010000463">
    <property type="protein sequence ID" value="KAH1187121.1"/>
    <property type="molecule type" value="Genomic_DNA"/>
</dbReference>
<protein>
    <submittedName>
        <fullName evidence="1">Uncharacterized protein</fullName>
    </submittedName>
</protein>
<evidence type="ECO:0000313" key="1">
    <source>
        <dbReference type="EMBL" id="KAH1187121.1"/>
    </source>
</evidence>
<sequence length="106" mass="12389">MKLLKSVAGEDPFISPGWKKKMNIYVRNISGEKQILMLEINRHKVMYYAHIGPTDRHNLEKIIMKGMMEGHHSSRELVKRWMYGVWQITGRSAAECSKLAMDHEVF</sequence>
<keyword evidence="2" id="KW-1185">Reference proteome</keyword>
<gene>
    <name evidence="1" type="ORF">KIL84_019870</name>
</gene>
<comment type="caution">
    <text evidence="1">The sequence shown here is derived from an EMBL/GenBank/DDBJ whole genome shotgun (WGS) entry which is preliminary data.</text>
</comment>
<dbReference type="Proteomes" id="UP000827986">
    <property type="component" value="Unassembled WGS sequence"/>
</dbReference>
<proteinExistence type="predicted"/>